<accession>A0ACC6PK56</accession>
<gene>
    <name evidence="1" type="ORF">WKI47_25110</name>
</gene>
<reference evidence="1" key="1">
    <citation type="submission" date="2024-03" db="EMBL/GenBank/DDBJ databases">
        <title>Whole genome sequecning of epiphytes from Marcgravia umbellata leaves.</title>
        <authorList>
            <person name="Kumar G."/>
            <person name="Savka M.A."/>
        </authorList>
    </citation>
    <scope>NUCLEOTIDE SEQUENCE</scope>
    <source>
        <strain evidence="1">RIT_BL5</strain>
    </source>
</reference>
<sequence length="220" mass="24852">MSAQRFAFSAKMVGLYLSIYALFIFAGKLKALTSFVLPQQLRFTMYTLLFIAGVLLLRHTLQQNVAAIRKHPVRSIFLLIAFYVFNLLLSLVVYFVFQSAAAGGINDENIFQVMLRFSPWITLPVLGVMGPIVEEFVYRYILIGRLSQKVPVWLCVLLSSVLFGLLHIHSLSDIIHILPYFATGLVLGLLYVASGYNLLLPIAFHVFNNMNGLIPFVLQY</sequence>
<protein>
    <submittedName>
        <fullName evidence="1">Type II CAAX endopeptidase family protein</fullName>
    </submittedName>
</protein>
<evidence type="ECO:0000313" key="1">
    <source>
        <dbReference type="EMBL" id="MEJ8307203.1"/>
    </source>
</evidence>
<evidence type="ECO:0000313" key="2">
    <source>
        <dbReference type="Proteomes" id="UP001380953"/>
    </source>
</evidence>
<comment type="caution">
    <text evidence="1">The sequence shown here is derived from an EMBL/GenBank/DDBJ whole genome shotgun (WGS) entry which is preliminary data.</text>
</comment>
<proteinExistence type="predicted"/>
<organism evidence="1 2">
    <name type="scientific">Saccharibacillus sacchari</name>
    <dbReference type="NCBI Taxonomy" id="456493"/>
    <lineage>
        <taxon>Bacteria</taxon>
        <taxon>Bacillati</taxon>
        <taxon>Bacillota</taxon>
        <taxon>Bacilli</taxon>
        <taxon>Bacillales</taxon>
        <taxon>Paenibacillaceae</taxon>
        <taxon>Saccharibacillus</taxon>
    </lineage>
</organism>
<name>A0ACC6PK56_9BACL</name>
<dbReference type="EMBL" id="JBBKAR010000061">
    <property type="protein sequence ID" value="MEJ8307203.1"/>
    <property type="molecule type" value="Genomic_DNA"/>
</dbReference>
<dbReference type="Proteomes" id="UP001380953">
    <property type="component" value="Unassembled WGS sequence"/>
</dbReference>
<keyword evidence="2" id="KW-1185">Reference proteome</keyword>